<protein>
    <recommendedName>
        <fullName evidence="2 5">peptidylprolyl isomerase</fullName>
        <ecNumber evidence="2 5">5.2.1.8</ecNumber>
    </recommendedName>
</protein>
<dbReference type="PANTHER" id="PTHR43811">
    <property type="entry name" value="FKBP-TYPE PEPTIDYL-PROLYL CIS-TRANS ISOMERASE FKPA"/>
    <property type="match status" value="1"/>
</dbReference>
<name>A0A7S2SVL1_9STRA</name>
<reference evidence="8" key="1">
    <citation type="submission" date="2021-01" db="EMBL/GenBank/DDBJ databases">
        <authorList>
            <person name="Corre E."/>
            <person name="Pelletier E."/>
            <person name="Niang G."/>
            <person name="Scheremetjew M."/>
            <person name="Finn R."/>
            <person name="Kale V."/>
            <person name="Holt S."/>
            <person name="Cochrane G."/>
            <person name="Meng A."/>
            <person name="Brown T."/>
            <person name="Cohen L."/>
        </authorList>
    </citation>
    <scope>NUCLEOTIDE SEQUENCE</scope>
    <source>
        <strain evidence="8">CCMP1243</strain>
    </source>
</reference>
<dbReference type="EMBL" id="HBHJ01032873">
    <property type="protein sequence ID" value="CAD9710786.1"/>
    <property type="molecule type" value="Transcribed_RNA"/>
</dbReference>
<dbReference type="GO" id="GO:0003755">
    <property type="term" value="F:peptidyl-prolyl cis-trans isomerase activity"/>
    <property type="evidence" value="ECO:0007669"/>
    <property type="project" value="UniProtKB-KW"/>
</dbReference>
<evidence type="ECO:0000259" key="7">
    <source>
        <dbReference type="PROSITE" id="PS50059"/>
    </source>
</evidence>
<evidence type="ECO:0000256" key="3">
    <source>
        <dbReference type="ARBA" id="ARBA00023110"/>
    </source>
</evidence>
<gene>
    <name evidence="8" type="ORF">RMAR1173_LOCUS21780</name>
</gene>
<organism evidence="8">
    <name type="scientific">Rhizochromulina marina</name>
    <dbReference type="NCBI Taxonomy" id="1034831"/>
    <lineage>
        <taxon>Eukaryota</taxon>
        <taxon>Sar</taxon>
        <taxon>Stramenopiles</taxon>
        <taxon>Ochrophyta</taxon>
        <taxon>Dictyochophyceae</taxon>
        <taxon>Rhizochromulinales</taxon>
        <taxon>Rhizochromulina</taxon>
    </lineage>
</organism>
<accession>A0A7S2SVL1</accession>
<proteinExistence type="predicted"/>
<keyword evidence="3 5" id="KW-0697">Rotamase</keyword>
<comment type="catalytic activity">
    <reaction evidence="1 5">
        <text>[protein]-peptidylproline (omega=180) = [protein]-peptidylproline (omega=0)</text>
        <dbReference type="Rhea" id="RHEA:16237"/>
        <dbReference type="Rhea" id="RHEA-COMP:10747"/>
        <dbReference type="Rhea" id="RHEA-COMP:10748"/>
        <dbReference type="ChEBI" id="CHEBI:83833"/>
        <dbReference type="ChEBI" id="CHEBI:83834"/>
        <dbReference type="EC" id="5.2.1.8"/>
    </reaction>
</comment>
<dbReference type="AlphaFoldDB" id="A0A7S2SVL1"/>
<feature type="domain" description="PPIase FKBP-type" evidence="7">
    <location>
        <begin position="100"/>
        <end position="192"/>
    </location>
</feature>
<feature type="chain" id="PRO_5031420219" description="peptidylprolyl isomerase" evidence="6">
    <location>
        <begin position="25"/>
        <end position="204"/>
    </location>
</feature>
<dbReference type="Pfam" id="PF00254">
    <property type="entry name" value="FKBP_C"/>
    <property type="match status" value="1"/>
</dbReference>
<sequence length="204" mass="21499">MRAGVMLRSLGLLVWSLMVSSTAAFAGLRHSSILRPPSCTVLSAEAGVSRREALGSALAVGLVLPWGKTAASAAEEGVTKGGVKYKVEVPGKSAYRARVGDLVAIRFRGQYKDTVFDDILENTEPFYFRLGSGAVLKGIEDAVQEMPVGAKWELEIPGDLAFGSAGRGASPGKPRIPPGATINYILELSGIPGREEDLIDVIGD</sequence>
<evidence type="ECO:0000256" key="6">
    <source>
        <dbReference type="SAM" id="SignalP"/>
    </source>
</evidence>
<dbReference type="SUPFAM" id="SSF54534">
    <property type="entry name" value="FKBP-like"/>
    <property type="match status" value="1"/>
</dbReference>
<keyword evidence="4 5" id="KW-0413">Isomerase</keyword>
<evidence type="ECO:0000256" key="1">
    <source>
        <dbReference type="ARBA" id="ARBA00000971"/>
    </source>
</evidence>
<dbReference type="InterPro" id="IPR046357">
    <property type="entry name" value="PPIase_dom_sf"/>
</dbReference>
<dbReference type="Gene3D" id="3.10.50.40">
    <property type="match status" value="1"/>
</dbReference>
<dbReference type="PROSITE" id="PS50059">
    <property type="entry name" value="FKBP_PPIASE"/>
    <property type="match status" value="1"/>
</dbReference>
<evidence type="ECO:0000313" key="8">
    <source>
        <dbReference type="EMBL" id="CAD9710786.1"/>
    </source>
</evidence>
<evidence type="ECO:0000256" key="5">
    <source>
        <dbReference type="PROSITE-ProRule" id="PRU00277"/>
    </source>
</evidence>
<dbReference type="InterPro" id="IPR001179">
    <property type="entry name" value="PPIase_FKBP_dom"/>
</dbReference>
<feature type="signal peptide" evidence="6">
    <location>
        <begin position="1"/>
        <end position="24"/>
    </location>
</feature>
<dbReference type="EC" id="5.2.1.8" evidence="2 5"/>
<keyword evidence="6" id="KW-0732">Signal</keyword>
<dbReference type="PANTHER" id="PTHR43811:SF19">
    <property type="entry name" value="39 KDA FK506-BINDING NUCLEAR PROTEIN"/>
    <property type="match status" value="1"/>
</dbReference>
<evidence type="ECO:0000256" key="2">
    <source>
        <dbReference type="ARBA" id="ARBA00013194"/>
    </source>
</evidence>
<evidence type="ECO:0000256" key="4">
    <source>
        <dbReference type="ARBA" id="ARBA00023235"/>
    </source>
</evidence>